<dbReference type="PIRSF" id="PIRSF017082">
    <property type="entry name" value="YflP"/>
    <property type="match status" value="1"/>
</dbReference>
<protein>
    <submittedName>
        <fullName evidence="3">Putative tricarboxylic transport membrane protein</fullName>
    </submittedName>
</protein>
<dbReference type="EMBL" id="FNIG01000005">
    <property type="protein sequence ID" value="SDN50300.1"/>
    <property type="molecule type" value="Genomic_DNA"/>
</dbReference>
<dbReference type="InterPro" id="IPR042100">
    <property type="entry name" value="Bug_dom1"/>
</dbReference>
<name>A0A1H0BXU7_9BACI</name>
<dbReference type="Pfam" id="PF03401">
    <property type="entry name" value="TctC"/>
    <property type="match status" value="1"/>
</dbReference>
<keyword evidence="2" id="KW-0732">Signal</keyword>
<evidence type="ECO:0000313" key="3">
    <source>
        <dbReference type="EMBL" id="SDN50300.1"/>
    </source>
</evidence>
<reference evidence="3 4" key="1">
    <citation type="submission" date="2016-10" db="EMBL/GenBank/DDBJ databases">
        <authorList>
            <person name="de Groot N.N."/>
        </authorList>
    </citation>
    <scope>NUCLEOTIDE SEQUENCE [LARGE SCALE GENOMIC DNA]</scope>
    <source>
        <strain evidence="3 4">CGMCC 1.3442</strain>
    </source>
</reference>
<dbReference type="Gene3D" id="3.40.190.150">
    <property type="entry name" value="Bordetella uptake gene, domain 1"/>
    <property type="match status" value="1"/>
</dbReference>
<dbReference type="InterPro" id="IPR005064">
    <property type="entry name" value="BUG"/>
</dbReference>
<dbReference type="PANTHER" id="PTHR42928">
    <property type="entry name" value="TRICARBOXYLATE-BINDING PROTEIN"/>
    <property type="match status" value="1"/>
</dbReference>
<feature type="chain" id="PRO_5039034228" evidence="2">
    <location>
        <begin position="20"/>
        <end position="331"/>
    </location>
</feature>
<dbReference type="Proteomes" id="UP000199334">
    <property type="component" value="Unassembled WGS sequence"/>
</dbReference>
<evidence type="ECO:0000256" key="2">
    <source>
        <dbReference type="SAM" id="SignalP"/>
    </source>
</evidence>
<dbReference type="Gene3D" id="3.40.190.10">
    <property type="entry name" value="Periplasmic binding protein-like II"/>
    <property type="match status" value="1"/>
</dbReference>
<comment type="similarity">
    <text evidence="1">Belongs to the UPF0065 (bug) family.</text>
</comment>
<organism evidence="3 4">
    <name type="scientific">Tenuibacillus multivorans</name>
    <dbReference type="NCBI Taxonomy" id="237069"/>
    <lineage>
        <taxon>Bacteria</taxon>
        <taxon>Bacillati</taxon>
        <taxon>Bacillota</taxon>
        <taxon>Bacilli</taxon>
        <taxon>Bacillales</taxon>
        <taxon>Bacillaceae</taxon>
        <taxon>Tenuibacillus</taxon>
    </lineage>
</organism>
<accession>A0A1H0BXU7</accession>
<dbReference type="CDD" id="cd07012">
    <property type="entry name" value="PBP2_Bug_TTT"/>
    <property type="match status" value="1"/>
</dbReference>
<dbReference type="AlphaFoldDB" id="A0A1H0BXU7"/>
<dbReference type="STRING" id="237069.SAMN05216498_2426"/>
<sequence>MKKLLSISMFILLLTFAVACNTSDEESSNSDNSDGEWEPDGGITFMASYAPGGGHDTMLRTMSSVLSNEGIIDNSINVINKPGGSAAVGLGHAASQEGADDYIFSVTSSYLTTPLQGNVDHSFEDFTPIARLGEDPYIVLVNSESGISNFKEFEEFIKEGNATFGGTSTGGGSHLLALQIEEAFGANIEYVPFEGDGEVVTALLGGHIDVIADNIHASKEYIENGDMIPIAVSTQERLEEYPEVPTLIESGYDIEWTLFRGIYGPPNMPEEARAWYEEKMKELSENEKWQSEYLDKYSIKQGFMNGSEFESYLTELNSTYEEHLRTLGIIE</sequence>
<dbReference type="SUPFAM" id="SSF53850">
    <property type="entry name" value="Periplasmic binding protein-like II"/>
    <property type="match status" value="1"/>
</dbReference>
<gene>
    <name evidence="3" type="ORF">SAMN05216498_2426</name>
</gene>
<evidence type="ECO:0000256" key="1">
    <source>
        <dbReference type="ARBA" id="ARBA00006987"/>
    </source>
</evidence>
<feature type="signal peptide" evidence="2">
    <location>
        <begin position="1"/>
        <end position="19"/>
    </location>
</feature>
<proteinExistence type="inferred from homology"/>
<keyword evidence="4" id="KW-1185">Reference proteome</keyword>
<evidence type="ECO:0000313" key="4">
    <source>
        <dbReference type="Proteomes" id="UP000199334"/>
    </source>
</evidence>
<dbReference type="PANTHER" id="PTHR42928:SF3">
    <property type="entry name" value="UPF0065 PROTEIN YFLP"/>
    <property type="match status" value="1"/>
</dbReference>
<dbReference type="PROSITE" id="PS51257">
    <property type="entry name" value="PROKAR_LIPOPROTEIN"/>
    <property type="match status" value="1"/>
</dbReference>